<evidence type="ECO:0000313" key="2">
    <source>
        <dbReference type="EMBL" id="ELY25325.1"/>
    </source>
</evidence>
<evidence type="ECO:0000313" key="1">
    <source>
        <dbReference type="EMBL" id="ADD04669.1"/>
    </source>
</evidence>
<dbReference type="InterPro" id="IPR055809">
    <property type="entry name" value="DUF7385"/>
</dbReference>
<dbReference type="PATRIC" id="fig|547559.17.peg.3531"/>
<dbReference type="AlphaFoldDB" id="D3SRG4"/>
<dbReference type="eggNOG" id="arCOG02894">
    <property type="taxonomic scope" value="Archaea"/>
</dbReference>
<proteinExistence type="predicted"/>
<reference evidence="3" key="1">
    <citation type="submission" date="2010-02" db="EMBL/GenBank/DDBJ databases">
        <title>Complete sequence of chromosome of Natrialba magadii ATCC 43099.</title>
        <authorList>
            <consortium name="US DOE Joint Genome Institute"/>
            <person name="Lucas S."/>
            <person name="Copeland A."/>
            <person name="Lapidus A."/>
            <person name="Cheng J.-F."/>
            <person name="Bruce D."/>
            <person name="Goodwin L."/>
            <person name="Pitluck S."/>
            <person name="Davenport K."/>
            <person name="Saunders E."/>
            <person name="Detter J.C."/>
            <person name="Han C."/>
            <person name="Tapia R."/>
            <person name="Land M."/>
            <person name="Hauser L."/>
            <person name="Kyrpides N."/>
            <person name="Mikhailova N."/>
            <person name="De Castro R.E."/>
            <person name="Maupin-Furlow J.A."/>
            <person name="Woyke T."/>
        </authorList>
    </citation>
    <scope>NUCLEOTIDE SEQUENCE [LARGE SCALE GENOMIC DNA]</scope>
    <source>
        <strain evidence="3">ATCC 43099 / DSM 3394 / CCM 3739 / CIP 104546 / IAM 13178 / JCM 8861 / NBRC 102185 / NCIMB 2190 / MS3</strain>
    </source>
</reference>
<dbReference type="EMBL" id="CP001932">
    <property type="protein sequence ID" value="ADD04669.1"/>
    <property type="molecule type" value="Genomic_DNA"/>
</dbReference>
<protein>
    <recommendedName>
        <fullName evidence="5">Flagella cluster protein</fullName>
    </recommendedName>
</protein>
<dbReference type="Pfam" id="PF24110">
    <property type="entry name" value="DUF7385"/>
    <property type="match status" value="1"/>
</dbReference>
<evidence type="ECO:0000313" key="4">
    <source>
        <dbReference type="Proteomes" id="UP000011543"/>
    </source>
</evidence>
<sequence length="90" mass="10453">MPDRRATQETARIDLENGFTMHDYRTKLKLLKDSGTTRTLENREGLLCPACGREFDRLFVTEEETTTFETPAERPFCLARTDEKLLLCTH</sequence>
<dbReference type="KEGG" id="nmg:Nmag_1085"/>
<dbReference type="EMBL" id="AOHS01000056">
    <property type="protein sequence ID" value="ELY25325.1"/>
    <property type="molecule type" value="Genomic_DNA"/>
</dbReference>
<evidence type="ECO:0008006" key="5">
    <source>
        <dbReference type="Google" id="ProtNLM"/>
    </source>
</evidence>
<evidence type="ECO:0000313" key="3">
    <source>
        <dbReference type="Proteomes" id="UP000001879"/>
    </source>
</evidence>
<gene>
    <name evidence="1" type="ordered locus">Nmag_1085</name>
    <name evidence="2" type="ORF">C500_17946</name>
</gene>
<name>D3SRG4_NATMM</name>
<dbReference type="STRING" id="547559.Nmag_1085"/>
<dbReference type="OrthoDB" id="191000at2157"/>
<reference evidence="1" key="4">
    <citation type="submission" date="2016-09" db="EMBL/GenBank/DDBJ databases">
        <authorList>
            <person name="Pfeiffer F."/>
        </authorList>
    </citation>
    <scope>NUCLEOTIDE SEQUENCE</scope>
    <source>
        <strain evidence="1">ATCC 43099</strain>
    </source>
</reference>
<dbReference type="Proteomes" id="UP000011543">
    <property type="component" value="Unassembled WGS sequence"/>
</dbReference>
<reference evidence="2 4" key="3">
    <citation type="journal article" date="2014" name="PLoS Genet.">
        <title>Phylogenetically driven sequencing of extremely halophilic archaea reveals strategies for static and dynamic osmo-response.</title>
        <authorList>
            <person name="Becker E.A."/>
            <person name="Seitzer P.M."/>
            <person name="Tritt A."/>
            <person name="Larsen D."/>
            <person name="Krusor M."/>
            <person name="Yao A.I."/>
            <person name="Wu D."/>
            <person name="Madern D."/>
            <person name="Eisen J.A."/>
            <person name="Darling A.E."/>
            <person name="Facciotti M.T."/>
        </authorList>
    </citation>
    <scope>NUCLEOTIDE SEQUENCE [LARGE SCALE GENOMIC DNA]</scope>
    <source>
        <strain evidence="4">ATCC 43099 / DSM 3394 / CCM 3739 / CIP 104546 / IAM 13178 / JCM 8861 / NBRC 102185 / NCIMB 2190 / MS3</strain>
        <strain evidence="2">MS-3</strain>
    </source>
</reference>
<dbReference type="PaxDb" id="547559-Nmag_1085"/>
<dbReference type="GeneID" id="8823916"/>
<dbReference type="HOGENOM" id="CLU_2629569_0_0_2"/>
<keyword evidence="3" id="KW-1185">Reference proteome</keyword>
<dbReference type="Proteomes" id="UP000001879">
    <property type="component" value="Chromosome"/>
</dbReference>
<dbReference type="RefSeq" id="WP_004216940.1">
    <property type="nucleotide sequence ID" value="NC_013922.1"/>
</dbReference>
<accession>D3SRG4</accession>
<reference evidence="1 3" key="2">
    <citation type="journal article" date="2012" name="BMC Genomics">
        <title>A comparative genomics perspective on the genetic content of the alkaliphilic haloarchaeon Natrialba magadii ATCC 43099T.</title>
        <authorList>
            <person name="Siddaramappa S."/>
            <person name="Challacombe J.F."/>
            <person name="Decastro R.E."/>
            <person name="Pfeiffer F."/>
            <person name="Sastre D.E."/>
            <person name="Gimenez M.I."/>
            <person name="Paggi R.A."/>
            <person name="Detter J.C."/>
            <person name="Davenport K.W."/>
            <person name="Goodwin L.A."/>
            <person name="Kyrpides N."/>
            <person name="Tapia R."/>
            <person name="Pitluck S."/>
            <person name="Lucas S."/>
            <person name="Woyke T."/>
            <person name="Maupin-Furlow J.A."/>
        </authorList>
    </citation>
    <scope>NUCLEOTIDE SEQUENCE [LARGE SCALE GENOMIC DNA]</scope>
    <source>
        <strain evidence="1">ATCC 43099</strain>
        <strain evidence="3">ATCC 43099 / DSM 3394 / CCM 3739 / CIP 104546 / IAM 13178 / JCM 8861 / NBRC 102185 / NCIMB 2190 / MS3</strain>
    </source>
</reference>
<organism evidence="1 3">
    <name type="scientific">Natrialba magadii (strain ATCC 43099 / DSM 3394 / CCM 3739 / CIP 104546 / IAM 13178 / JCM 8861 / NBRC 102185 / NCIMB 2190 / MS3)</name>
    <name type="common">Natronobacterium magadii</name>
    <dbReference type="NCBI Taxonomy" id="547559"/>
    <lineage>
        <taxon>Archaea</taxon>
        <taxon>Methanobacteriati</taxon>
        <taxon>Methanobacteriota</taxon>
        <taxon>Stenosarchaea group</taxon>
        <taxon>Halobacteria</taxon>
        <taxon>Halobacteriales</taxon>
        <taxon>Natrialbaceae</taxon>
        <taxon>Natrialba</taxon>
    </lineage>
</organism>